<evidence type="ECO:0000313" key="2">
    <source>
        <dbReference type="EMBL" id="KAE9616944.1"/>
    </source>
</evidence>
<evidence type="ECO:0000313" key="3">
    <source>
        <dbReference type="Proteomes" id="UP000447434"/>
    </source>
</evidence>
<dbReference type="Proteomes" id="UP000447434">
    <property type="component" value="Chromosome 3"/>
</dbReference>
<protein>
    <recommendedName>
        <fullName evidence="1">BCAS3 domain-containing protein</fullName>
    </recommendedName>
</protein>
<comment type="caution">
    <text evidence="2">The sequence shown here is derived from an EMBL/GenBank/DDBJ whole genome shotgun (WGS) entry which is preliminary data.</text>
</comment>
<dbReference type="EMBL" id="WOCE01000003">
    <property type="protein sequence ID" value="KAE9616944.1"/>
    <property type="molecule type" value="Genomic_DNA"/>
</dbReference>
<dbReference type="PANTHER" id="PTHR13268">
    <property type="entry name" value="BREAST CARCINOMA AMPLIFIED SEQUENCE 3"/>
    <property type="match status" value="1"/>
</dbReference>
<evidence type="ECO:0000259" key="1">
    <source>
        <dbReference type="Pfam" id="PF12490"/>
    </source>
</evidence>
<organism evidence="2 3">
    <name type="scientific">Lupinus albus</name>
    <name type="common">White lupine</name>
    <name type="synonym">Lupinus termis</name>
    <dbReference type="NCBI Taxonomy" id="3870"/>
    <lineage>
        <taxon>Eukaryota</taxon>
        <taxon>Viridiplantae</taxon>
        <taxon>Streptophyta</taxon>
        <taxon>Embryophyta</taxon>
        <taxon>Tracheophyta</taxon>
        <taxon>Spermatophyta</taxon>
        <taxon>Magnoliopsida</taxon>
        <taxon>eudicotyledons</taxon>
        <taxon>Gunneridae</taxon>
        <taxon>Pentapetalae</taxon>
        <taxon>rosids</taxon>
        <taxon>fabids</taxon>
        <taxon>Fabales</taxon>
        <taxon>Fabaceae</taxon>
        <taxon>Papilionoideae</taxon>
        <taxon>50 kb inversion clade</taxon>
        <taxon>genistoids sensu lato</taxon>
        <taxon>core genistoids</taxon>
        <taxon>Genisteae</taxon>
        <taxon>Lupinus</taxon>
    </lineage>
</organism>
<reference evidence="3" key="1">
    <citation type="journal article" date="2020" name="Nat. Commun.">
        <title>Genome sequence of the cluster root forming white lupin.</title>
        <authorList>
            <person name="Hufnagel B."/>
            <person name="Marques A."/>
            <person name="Soriano A."/>
            <person name="Marques L."/>
            <person name="Divol F."/>
            <person name="Doumas P."/>
            <person name="Sallet E."/>
            <person name="Mancinotti D."/>
            <person name="Carrere S."/>
            <person name="Marande W."/>
            <person name="Arribat S."/>
            <person name="Keller J."/>
            <person name="Huneau C."/>
            <person name="Blein T."/>
            <person name="Aime D."/>
            <person name="Laguerre M."/>
            <person name="Taylor J."/>
            <person name="Schubert V."/>
            <person name="Nelson M."/>
            <person name="Geu-Flores F."/>
            <person name="Crespi M."/>
            <person name="Gallardo-Guerrero K."/>
            <person name="Delaux P.-M."/>
            <person name="Salse J."/>
            <person name="Berges H."/>
            <person name="Guyot R."/>
            <person name="Gouzy J."/>
            <person name="Peret B."/>
        </authorList>
    </citation>
    <scope>NUCLEOTIDE SEQUENCE [LARGE SCALE GENOMIC DNA]</scope>
    <source>
        <strain evidence="3">cv. Amiga</strain>
    </source>
</reference>
<dbReference type="GO" id="GO:0042594">
    <property type="term" value="P:response to starvation"/>
    <property type="evidence" value="ECO:0007669"/>
    <property type="project" value="TreeGrafter"/>
</dbReference>
<name>A0A6A4QVM9_LUPAL</name>
<accession>A0A6A4QVM9</accession>
<dbReference type="OrthoDB" id="10447665at2759"/>
<dbReference type="AlphaFoldDB" id="A0A6A4QVM9"/>
<dbReference type="PANTHER" id="PTHR13268:SF7">
    <property type="entry name" value="AUTOPHAGY-RELATED PROTEIN 18F"/>
    <property type="match status" value="1"/>
</dbReference>
<dbReference type="Pfam" id="PF12490">
    <property type="entry name" value="BCAS3"/>
    <property type="match status" value="1"/>
</dbReference>
<keyword evidence="3" id="KW-1185">Reference proteome</keyword>
<dbReference type="GO" id="GO:0006914">
    <property type="term" value="P:autophagy"/>
    <property type="evidence" value="ECO:0007669"/>
    <property type="project" value="InterPro"/>
</dbReference>
<gene>
    <name evidence="2" type="ORF">Lalb_Chr03g0030161</name>
</gene>
<proteinExistence type="predicted"/>
<dbReference type="InterPro" id="IPR045142">
    <property type="entry name" value="BCAS3-like"/>
</dbReference>
<sequence>MLFASFGPTRVLFQPYALILVAPVQGHNINVFKIMPGCERKLKEKHHLYISEAELQMHQVDTPLWAKAEIYIHSMGKEAIMMMDEKAASGGEIEIERFPTRMIEARPKYLVPIFDYI</sequence>
<dbReference type="InterPro" id="IPR022175">
    <property type="entry name" value="BCAS3_dom"/>
</dbReference>
<dbReference type="GO" id="GO:0005737">
    <property type="term" value="C:cytoplasm"/>
    <property type="evidence" value="ECO:0007669"/>
    <property type="project" value="TreeGrafter"/>
</dbReference>
<feature type="domain" description="BCAS3" evidence="1">
    <location>
        <begin position="40"/>
        <end position="115"/>
    </location>
</feature>